<proteinExistence type="predicted"/>
<name>A0A939BMD1_9FIRM</name>
<comment type="caution">
    <text evidence="1">The sequence shown here is derived from an EMBL/GenBank/DDBJ whole genome shotgun (WGS) entry which is preliminary data.</text>
</comment>
<dbReference type="InterPro" id="IPR025833">
    <property type="entry name" value="GDYXXLXY"/>
</dbReference>
<protein>
    <submittedName>
        <fullName evidence="1">Membrane-anchored protein</fullName>
    </submittedName>
</protein>
<organism evidence="1 2">
    <name type="scientific">Halanaerobacter jeridensis</name>
    <dbReference type="NCBI Taxonomy" id="706427"/>
    <lineage>
        <taxon>Bacteria</taxon>
        <taxon>Bacillati</taxon>
        <taxon>Bacillota</taxon>
        <taxon>Clostridia</taxon>
        <taxon>Halanaerobiales</taxon>
        <taxon>Halobacteroidaceae</taxon>
        <taxon>Halanaerobacter</taxon>
    </lineage>
</organism>
<accession>A0A939BMD1</accession>
<dbReference type="Pfam" id="PF14345">
    <property type="entry name" value="GDYXXLXY"/>
    <property type="match status" value="1"/>
</dbReference>
<dbReference type="EMBL" id="JAFBDQ010000004">
    <property type="protein sequence ID" value="MBM7556160.1"/>
    <property type="molecule type" value="Genomic_DNA"/>
</dbReference>
<dbReference type="RefSeq" id="WP_204700874.1">
    <property type="nucleotide sequence ID" value="NZ_JAFBDQ010000004.1"/>
</dbReference>
<gene>
    <name evidence="1" type="ORF">JOC47_000996</name>
</gene>
<keyword evidence="2" id="KW-1185">Reference proteome</keyword>
<sequence length="186" mass="21908">MNKKVTISLFVFLAVIQLAVPAVMISKRELTLRNGERFKFATAPIDPYDAFRGRYVRLNFAESEHPLPSGLDIERGEWVYAHLKKDENNFAQITNLTLTPPVEQSYLKVKVRYINRRRKEVMLEFSFDRYYLEEEVAKVAEKYYQQLTRRQQLDSYVTVRVNDGFAVLEELYLDGQPILEYVKKSI</sequence>
<dbReference type="AlphaFoldDB" id="A0A939BMD1"/>
<evidence type="ECO:0000313" key="2">
    <source>
        <dbReference type="Proteomes" id="UP000774000"/>
    </source>
</evidence>
<evidence type="ECO:0000313" key="1">
    <source>
        <dbReference type="EMBL" id="MBM7556160.1"/>
    </source>
</evidence>
<reference evidence="1" key="1">
    <citation type="submission" date="2021-01" db="EMBL/GenBank/DDBJ databases">
        <title>Genomic Encyclopedia of Type Strains, Phase IV (KMG-IV): sequencing the most valuable type-strain genomes for metagenomic binning, comparative biology and taxonomic classification.</title>
        <authorList>
            <person name="Goeker M."/>
        </authorList>
    </citation>
    <scope>NUCLEOTIDE SEQUENCE</scope>
    <source>
        <strain evidence="1">DSM 23230</strain>
    </source>
</reference>
<dbReference type="Proteomes" id="UP000774000">
    <property type="component" value="Unassembled WGS sequence"/>
</dbReference>